<reference evidence="2 3" key="1">
    <citation type="submission" date="2024-06" db="EMBL/GenBank/DDBJ databases">
        <title>The Natural Products Discovery Center: Release of the First 8490 Sequenced Strains for Exploring Actinobacteria Biosynthetic Diversity.</title>
        <authorList>
            <person name="Kalkreuter E."/>
            <person name="Kautsar S.A."/>
            <person name="Yang D."/>
            <person name="Bader C.D."/>
            <person name="Teijaro C.N."/>
            <person name="Fluegel L."/>
            <person name="Davis C.M."/>
            <person name="Simpson J.R."/>
            <person name="Lauterbach L."/>
            <person name="Steele A.D."/>
            <person name="Gui C."/>
            <person name="Meng S."/>
            <person name="Li G."/>
            <person name="Viehrig K."/>
            <person name="Ye F."/>
            <person name="Su P."/>
            <person name="Kiefer A.F."/>
            <person name="Nichols A."/>
            <person name="Cepeda A.J."/>
            <person name="Yan W."/>
            <person name="Fan B."/>
            <person name="Jiang Y."/>
            <person name="Adhikari A."/>
            <person name="Zheng C.-J."/>
            <person name="Schuster L."/>
            <person name="Cowan T.M."/>
            <person name="Smanski M.J."/>
            <person name="Chevrette M.G."/>
            <person name="De Carvalho L.P.S."/>
            <person name="Shen B."/>
        </authorList>
    </citation>
    <scope>NUCLEOTIDE SEQUENCE [LARGE SCALE GENOMIC DNA]</scope>
    <source>
        <strain evidence="2 3">NPDC000234</strain>
    </source>
</reference>
<dbReference type="Pfam" id="PF19457">
    <property type="entry name" value="DUF5994"/>
    <property type="match status" value="1"/>
</dbReference>
<dbReference type="EMBL" id="JBEPEK010000118">
    <property type="protein sequence ID" value="MER7181416.1"/>
    <property type="molecule type" value="Genomic_DNA"/>
</dbReference>
<feature type="region of interest" description="Disordered" evidence="1">
    <location>
        <begin position="1"/>
        <end position="38"/>
    </location>
</feature>
<dbReference type="InterPro" id="IPR046036">
    <property type="entry name" value="DUF5994"/>
</dbReference>
<evidence type="ECO:0000256" key="1">
    <source>
        <dbReference type="SAM" id="MobiDB-lite"/>
    </source>
</evidence>
<organism evidence="2 3">
    <name type="scientific">Streptomyces hyaluromycini</name>
    <dbReference type="NCBI Taxonomy" id="1377993"/>
    <lineage>
        <taxon>Bacteria</taxon>
        <taxon>Bacillati</taxon>
        <taxon>Actinomycetota</taxon>
        <taxon>Actinomycetes</taxon>
        <taxon>Kitasatosporales</taxon>
        <taxon>Streptomycetaceae</taxon>
        <taxon>Streptomyces</taxon>
    </lineage>
</organism>
<sequence>MIDDAGSHPWARGSVRGMPVTIDRTTSSRPAPSVRLSLTPGPGGLDGMWWPRSRALTRELPLLTAALGDLWGRITGVTLNPAYWPVMPHRVSVAGRTVRVGWSTEEQDPHRLTLFFADGRRDVLVIPPETGADAAAQLMAGADIGAPTREGAAERIDARGREEAWETDGGLRPTSSLSRPVGSTGRLPARRRR</sequence>
<dbReference type="RefSeq" id="WP_350782223.1">
    <property type="nucleotide sequence ID" value="NZ_JBEPEK010000118.1"/>
</dbReference>
<proteinExistence type="predicted"/>
<gene>
    <name evidence="2" type="ORF">ABT404_18365</name>
</gene>
<evidence type="ECO:0000313" key="2">
    <source>
        <dbReference type="EMBL" id="MER7181416.1"/>
    </source>
</evidence>
<evidence type="ECO:0000313" key="3">
    <source>
        <dbReference type="Proteomes" id="UP001474181"/>
    </source>
</evidence>
<comment type="caution">
    <text evidence="2">The sequence shown here is derived from an EMBL/GenBank/DDBJ whole genome shotgun (WGS) entry which is preliminary data.</text>
</comment>
<accession>A0ABV1WXB1</accession>
<dbReference type="Proteomes" id="UP001474181">
    <property type="component" value="Unassembled WGS sequence"/>
</dbReference>
<feature type="region of interest" description="Disordered" evidence="1">
    <location>
        <begin position="146"/>
        <end position="193"/>
    </location>
</feature>
<keyword evidence="3" id="KW-1185">Reference proteome</keyword>
<name>A0ABV1WXB1_9ACTN</name>
<protein>
    <submittedName>
        <fullName evidence="2">DUF5994 family protein</fullName>
    </submittedName>
</protein>
<feature type="compositionally biased region" description="Basic and acidic residues" evidence="1">
    <location>
        <begin position="151"/>
        <end position="164"/>
    </location>
</feature>